<evidence type="ECO:0000313" key="6">
    <source>
        <dbReference type="Proteomes" id="UP000400981"/>
    </source>
</evidence>
<gene>
    <name evidence="5" type="ORF">PEP31012_00559</name>
</gene>
<evidence type="ECO:0000256" key="4">
    <source>
        <dbReference type="RuleBase" id="RU003560"/>
    </source>
</evidence>
<dbReference type="InterPro" id="IPR015424">
    <property type="entry name" value="PyrdxlP-dep_Trfase"/>
</dbReference>
<comment type="cofactor">
    <cofactor evidence="1">
        <name>pyridoxal 5'-phosphate</name>
        <dbReference type="ChEBI" id="CHEBI:597326"/>
    </cofactor>
</comment>
<dbReference type="AlphaFoldDB" id="A0A5E4S7Z6"/>
<dbReference type="Gene3D" id="3.90.1150.10">
    <property type="entry name" value="Aspartate Aminotransferase, domain 1"/>
    <property type="match status" value="1"/>
</dbReference>
<sequence>MEMPMENPMTGTTDLNMVNAYIPGRANVGAATAAMIARRDALLGPAYRLMYEHPLHIVRGEGVWLIDPEGRRYLDIYNNVASLGHCHPAVTEAICKQARILATNTRYLHDTILELAERLLATVPETELAHLMLTCTGSEANDLAYRVAKVRTGGTGVIVTDTAYHGFTDAVSQFSPSLGATVDLGAHVRVVPAPRLYHAEGADLSERFTRDVEAAIADLKRHGIKPAALIVDSVFTSDGILPEPAGFLKGAVEAIKRAGGLFIADEVQPGFGRTGEHMWGFQRHGVIPDIVTLGKPMGNGQPVAGLLATADALAEFGKNSRYFNTFAGNTVSCAAALAVLDTIEKEGLVQHAARVGKILRDGIADLASRHEAIGDVRGVGMFVGVELVSDRAARTPDRELTTRVVNRMRDKGVLLSACAMGHNVLKIRPPLVLSAEQAGMVIETLDEALITAAQSTKPG</sequence>
<comment type="similarity">
    <text evidence="2 4">Belongs to the class-III pyridoxal-phosphate-dependent aminotransferase family.</text>
</comment>
<dbReference type="GO" id="GO:0030170">
    <property type="term" value="F:pyridoxal phosphate binding"/>
    <property type="evidence" value="ECO:0007669"/>
    <property type="project" value="InterPro"/>
</dbReference>
<dbReference type="CDD" id="cd00610">
    <property type="entry name" value="OAT_like"/>
    <property type="match status" value="1"/>
</dbReference>
<dbReference type="SUPFAM" id="SSF53383">
    <property type="entry name" value="PLP-dependent transferases"/>
    <property type="match status" value="1"/>
</dbReference>
<dbReference type="InterPro" id="IPR005814">
    <property type="entry name" value="Aminotrans_3"/>
</dbReference>
<dbReference type="PROSITE" id="PS00600">
    <property type="entry name" value="AA_TRANSFER_CLASS_3"/>
    <property type="match status" value="1"/>
</dbReference>
<protein>
    <submittedName>
        <fullName evidence="5">4-aminobutyrate aminotransferase</fullName>
    </submittedName>
</protein>
<dbReference type="PANTHER" id="PTHR45688">
    <property type="match status" value="1"/>
</dbReference>
<keyword evidence="6" id="KW-1185">Reference proteome</keyword>
<evidence type="ECO:0000256" key="1">
    <source>
        <dbReference type="ARBA" id="ARBA00001933"/>
    </source>
</evidence>
<name>A0A5E4S7Z6_9BURK</name>
<dbReference type="InterPro" id="IPR049704">
    <property type="entry name" value="Aminotrans_3_PPA_site"/>
</dbReference>
<dbReference type="PIRSF" id="PIRSF000521">
    <property type="entry name" value="Transaminase_4ab_Lys_Orn"/>
    <property type="match status" value="1"/>
</dbReference>
<evidence type="ECO:0000313" key="5">
    <source>
        <dbReference type="EMBL" id="VVD70169.1"/>
    </source>
</evidence>
<keyword evidence="5" id="KW-0808">Transferase</keyword>
<evidence type="ECO:0000256" key="3">
    <source>
        <dbReference type="ARBA" id="ARBA00022898"/>
    </source>
</evidence>
<dbReference type="InterPro" id="IPR015421">
    <property type="entry name" value="PyrdxlP-dep_Trfase_major"/>
</dbReference>
<keyword evidence="3 4" id="KW-0663">Pyridoxal phosphate</keyword>
<keyword evidence="5" id="KW-0032">Aminotransferase</keyword>
<dbReference type="GO" id="GO:0008483">
    <property type="term" value="F:transaminase activity"/>
    <property type="evidence" value="ECO:0007669"/>
    <property type="project" value="UniProtKB-KW"/>
</dbReference>
<evidence type="ECO:0000256" key="2">
    <source>
        <dbReference type="ARBA" id="ARBA00008954"/>
    </source>
</evidence>
<dbReference type="PANTHER" id="PTHR45688:SF13">
    <property type="entry name" value="ALANINE--GLYOXYLATE AMINOTRANSFERASE 2-LIKE"/>
    <property type="match status" value="1"/>
</dbReference>
<dbReference type="EMBL" id="CABPSH010000001">
    <property type="protein sequence ID" value="VVD70169.1"/>
    <property type="molecule type" value="Genomic_DNA"/>
</dbReference>
<dbReference type="Pfam" id="PF00202">
    <property type="entry name" value="Aminotran_3"/>
    <property type="match status" value="1"/>
</dbReference>
<dbReference type="Proteomes" id="UP000400981">
    <property type="component" value="Unassembled WGS sequence"/>
</dbReference>
<reference evidence="5 6" key="1">
    <citation type="submission" date="2019-08" db="EMBL/GenBank/DDBJ databases">
        <authorList>
            <person name="Peeters C."/>
        </authorList>
    </citation>
    <scope>NUCLEOTIDE SEQUENCE [LARGE SCALE GENOMIC DNA]</scope>
    <source>
        <strain evidence="5 6">LMG 31012</strain>
    </source>
</reference>
<accession>A0A5E4S7Z6</accession>
<organism evidence="5 6">
    <name type="scientific">Pandoraea eparura</name>
    <dbReference type="NCBI Taxonomy" id="2508291"/>
    <lineage>
        <taxon>Bacteria</taxon>
        <taxon>Pseudomonadati</taxon>
        <taxon>Pseudomonadota</taxon>
        <taxon>Betaproteobacteria</taxon>
        <taxon>Burkholderiales</taxon>
        <taxon>Burkholderiaceae</taxon>
        <taxon>Pandoraea</taxon>
    </lineage>
</organism>
<dbReference type="Gene3D" id="3.40.640.10">
    <property type="entry name" value="Type I PLP-dependent aspartate aminotransferase-like (Major domain)"/>
    <property type="match status" value="1"/>
</dbReference>
<proteinExistence type="inferred from homology"/>
<dbReference type="InterPro" id="IPR015422">
    <property type="entry name" value="PyrdxlP-dep_Trfase_small"/>
</dbReference>